<dbReference type="GO" id="GO:0008168">
    <property type="term" value="F:methyltransferase activity"/>
    <property type="evidence" value="ECO:0007669"/>
    <property type="project" value="TreeGrafter"/>
</dbReference>
<dbReference type="OrthoDB" id="15794at2759"/>
<evidence type="ECO:0000313" key="2">
    <source>
        <dbReference type="Proteomes" id="UP000789831"/>
    </source>
</evidence>
<comment type="caution">
    <text evidence="1">The sequence shown here is derived from an EMBL/GenBank/DDBJ whole genome shotgun (WGS) entry which is preliminary data.</text>
</comment>
<dbReference type="InterPro" id="IPR029063">
    <property type="entry name" value="SAM-dependent_MTases_sf"/>
</dbReference>
<dbReference type="InterPro" id="IPR026669">
    <property type="entry name" value="Arsenite_MeTrfase-like"/>
</dbReference>
<dbReference type="Proteomes" id="UP000789831">
    <property type="component" value="Unassembled WGS sequence"/>
</dbReference>
<proteinExistence type="predicted"/>
<dbReference type="Gene3D" id="3.40.50.150">
    <property type="entry name" value="Vaccinia Virus protein VP39"/>
    <property type="match status" value="1"/>
</dbReference>
<keyword evidence="2" id="KW-1185">Reference proteome</keyword>
<evidence type="ECO:0000313" key="1">
    <source>
        <dbReference type="EMBL" id="CAG8523333.1"/>
    </source>
</evidence>
<dbReference type="PANTHER" id="PTHR43675">
    <property type="entry name" value="ARSENITE METHYLTRANSFERASE"/>
    <property type="match status" value="1"/>
</dbReference>
<accession>A0A9N9FB51</accession>
<name>A0A9N9FB51_9GLOM</name>
<dbReference type="AlphaFoldDB" id="A0A9N9FB51"/>
<sequence>MNSEMLLEKSKRDFLEILKDLNNERQLESFKVFVKAAIHAKNLELKTSGSINSENKNKIIKNKIDNIIQDLREAVPITAEAPNENIFENYTSDTTIHVDSFLYDEDDVDRLCDEGKLPSAYCVQCKSRNTRQLTSVFLLHFIFETLLKGKTDDKVLLDIGSRLGGVLYLGYFYSHAKKIIGIEMNPFFANLQKEIISKYDMNDRVEVIQDDILNQAQLVHSSNIIIMRMYTPSYWCILIALSIVDTLSIKDNVFQFFHALPIQQRLWSFIRDNTAPSTLLITIPSLEEQLADASCKIDYKKWVKEMKLDVLPNELEMTEENIEALQSIHLYQVK</sequence>
<dbReference type="PANTHER" id="PTHR43675:SF1">
    <property type="entry name" value="RIKEN CDNA 2700097O09 GENE"/>
    <property type="match status" value="1"/>
</dbReference>
<protein>
    <submittedName>
        <fullName evidence="1">12231_t:CDS:1</fullName>
    </submittedName>
</protein>
<reference evidence="1" key="1">
    <citation type="submission" date="2021-06" db="EMBL/GenBank/DDBJ databases">
        <authorList>
            <person name="Kallberg Y."/>
            <person name="Tangrot J."/>
            <person name="Rosling A."/>
        </authorList>
    </citation>
    <scope>NUCLEOTIDE SEQUENCE</scope>
    <source>
        <strain evidence="1">MT106</strain>
    </source>
</reference>
<organism evidence="1 2">
    <name type="scientific">Ambispora gerdemannii</name>
    <dbReference type="NCBI Taxonomy" id="144530"/>
    <lineage>
        <taxon>Eukaryota</taxon>
        <taxon>Fungi</taxon>
        <taxon>Fungi incertae sedis</taxon>
        <taxon>Mucoromycota</taxon>
        <taxon>Glomeromycotina</taxon>
        <taxon>Glomeromycetes</taxon>
        <taxon>Archaeosporales</taxon>
        <taxon>Ambisporaceae</taxon>
        <taxon>Ambispora</taxon>
    </lineage>
</organism>
<dbReference type="SUPFAM" id="SSF53335">
    <property type="entry name" value="S-adenosyl-L-methionine-dependent methyltransferases"/>
    <property type="match status" value="1"/>
</dbReference>
<gene>
    <name evidence="1" type="ORF">AGERDE_LOCUS5351</name>
</gene>
<dbReference type="EMBL" id="CAJVPL010000710">
    <property type="protein sequence ID" value="CAG8523333.1"/>
    <property type="molecule type" value="Genomic_DNA"/>
</dbReference>